<dbReference type="SUPFAM" id="SSF47413">
    <property type="entry name" value="lambda repressor-like DNA-binding domains"/>
    <property type="match status" value="1"/>
</dbReference>
<dbReference type="RefSeq" id="WP_402384589.1">
    <property type="nucleotide sequence ID" value="NZ_JBIUYY010000011.1"/>
</dbReference>
<sequence>MNTDGADESSWELDPEDESGAVIAALGRQLKMWRESAGLDRAKFGQRMGYGPNLIYKIERGTRIPRPEFLDKADEVLGAGGKIAAMKADVEKARYPKKVRDLAELEAKAVEIGAYDNVVVPGLLQTEEYARALYAQRRPAYSEDEVERLVAARLARQEVIRRHPAPLLTVVQEETVLRRPIGGKMVLRNQLEYLLQVGGMRHVEIQVMPTAAVEHAGLAGSLKVMRLKDGTTVGHNEVQLVSRLITDPKEVQLLDVRYGMIRAQALTPRESLTFIEKVLGET</sequence>
<dbReference type="InterPro" id="IPR001387">
    <property type="entry name" value="Cro/C1-type_HTH"/>
</dbReference>
<evidence type="ECO:0000259" key="1">
    <source>
        <dbReference type="PROSITE" id="PS50943"/>
    </source>
</evidence>
<dbReference type="InterPro" id="IPR010982">
    <property type="entry name" value="Lambda_DNA-bd_dom_sf"/>
</dbReference>
<dbReference type="CDD" id="cd00093">
    <property type="entry name" value="HTH_XRE"/>
    <property type="match status" value="1"/>
</dbReference>
<dbReference type="SMART" id="SM00530">
    <property type="entry name" value="HTH_XRE"/>
    <property type="match status" value="1"/>
</dbReference>
<keyword evidence="3" id="KW-1185">Reference proteome</keyword>
<protein>
    <submittedName>
        <fullName evidence="2">Helix-turn-helix domain-containing protein</fullName>
    </submittedName>
</protein>
<comment type="caution">
    <text evidence="2">The sequence shown here is derived from an EMBL/GenBank/DDBJ whole genome shotgun (WGS) entry which is preliminary data.</text>
</comment>
<organism evidence="2 3">
    <name type="scientific">Streptomyces toxytricini</name>
    <name type="common">Actinomyces toxytricini</name>
    <dbReference type="NCBI Taxonomy" id="67369"/>
    <lineage>
        <taxon>Bacteria</taxon>
        <taxon>Bacillati</taxon>
        <taxon>Actinomycetota</taxon>
        <taxon>Actinomycetes</taxon>
        <taxon>Kitasatosporales</taxon>
        <taxon>Streptomycetaceae</taxon>
        <taxon>Streptomyces</taxon>
    </lineage>
</organism>
<dbReference type="Proteomes" id="UP001617351">
    <property type="component" value="Unassembled WGS sequence"/>
</dbReference>
<dbReference type="InterPro" id="IPR043917">
    <property type="entry name" value="DUF5753"/>
</dbReference>
<accession>A0ABW8EQG3</accession>
<evidence type="ECO:0000313" key="2">
    <source>
        <dbReference type="EMBL" id="MFJ2824317.1"/>
    </source>
</evidence>
<feature type="domain" description="HTH cro/C1-type" evidence="1">
    <location>
        <begin position="30"/>
        <end position="78"/>
    </location>
</feature>
<name>A0ABW8EQG3_STRT5</name>
<dbReference type="Pfam" id="PF19054">
    <property type="entry name" value="DUF5753"/>
    <property type="match status" value="1"/>
</dbReference>
<dbReference type="PROSITE" id="PS50943">
    <property type="entry name" value="HTH_CROC1"/>
    <property type="match status" value="1"/>
</dbReference>
<reference evidence="2 3" key="1">
    <citation type="submission" date="2024-10" db="EMBL/GenBank/DDBJ databases">
        <title>The Natural Products Discovery Center: Release of the First 8490 Sequenced Strains for Exploring Actinobacteria Biosynthetic Diversity.</title>
        <authorList>
            <person name="Kalkreuter E."/>
            <person name="Kautsar S.A."/>
            <person name="Yang D."/>
            <person name="Bader C.D."/>
            <person name="Teijaro C.N."/>
            <person name="Fluegel L."/>
            <person name="Davis C.M."/>
            <person name="Simpson J.R."/>
            <person name="Lauterbach L."/>
            <person name="Steele A.D."/>
            <person name="Gui C."/>
            <person name="Meng S."/>
            <person name="Li G."/>
            <person name="Viehrig K."/>
            <person name="Ye F."/>
            <person name="Su P."/>
            <person name="Kiefer A.F."/>
            <person name="Nichols A."/>
            <person name="Cepeda A.J."/>
            <person name="Yan W."/>
            <person name="Fan B."/>
            <person name="Jiang Y."/>
            <person name="Adhikari A."/>
            <person name="Zheng C.-J."/>
            <person name="Schuster L."/>
            <person name="Cowan T.M."/>
            <person name="Smanski M.J."/>
            <person name="Chevrette M.G."/>
            <person name="De Carvalho L.P.S."/>
            <person name="Shen B."/>
        </authorList>
    </citation>
    <scope>NUCLEOTIDE SEQUENCE [LARGE SCALE GENOMIC DNA]</scope>
    <source>
        <strain evidence="2 3">NPDC087220</strain>
    </source>
</reference>
<dbReference type="Pfam" id="PF13560">
    <property type="entry name" value="HTH_31"/>
    <property type="match status" value="1"/>
</dbReference>
<gene>
    <name evidence="2" type="ORF">ACIO7M_24835</name>
</gene>
<proteinExistence type="predicted"/>
<evidence type="ECO:0000313" key="3">
    <source>
        <dbReference type="Proteomes" id="UP001617351"/>
    </source>
</evidence>
<dbReference type="Gene3D" id="1.10.260.40">
    <property type="entry name" value="lambda repressor-like DNA-binding domains"/>
    <property type="match status" value="1"/>
</dbReference>
<dbReference type="EMBL" id="JBIUYY010000011">
    <property type="protein sequence ID" value="MFJ2824317.1"/>
    <property type="molecule type" value="Genomic_DNA"/>
</dbReference>